<name>A0A0C3BBF3_SERVB</name>
<dbReference type="SUPFAM" id="SSF52047">
    <property type="entry name" value="RNI-like"/>
    <property type="match status" value="1"/>
</dbReference>
<evidence type="ECO:0000313" key="2">
    <source>
        <dbReference type="Proteomes" id="UP000054097"/>
    </source>
</evidence>
<gene>
    <name evidence="1" type="ORF">M408DRAFT_91132</name>
</gene>
<proteinExistence type="predicted"/>
<evidence type="ECO:0000313" key="1">
    <source>
        <dbReference type="EMBL" id="KIM34140.1"/>
    </source>
</evidence>
<dbReference type="EMBL" id="KN824277">
    <property type="protein sequence ID" value="KIM34140.1"/>
    <property type="molecule type" value="Genomic_DNA"/>
</dbReference>
<sequence>MHQPWRATSLPLKVEYEPLSKHVLVAIPTEIWLEIIWQACRIPGVDEFSTDVAQHMDIYSIEGKPTANVTRLQLLIALERRLKMCFVCKGWASMAYRYLWSHLRIPLDGSSAILETLRLNPHLGPYVRRITTVEQNLRLSVLLQDFEGDRNVLKEIISSCPHVVSIHMPVLNDRTLHALPQDIRNMNLFWQTTRTEFGLLPQTLTSLTLRLSHPSSSLDSPPRLELPNLRALNIFQLTLFESWVDTIVNHWDFPLLQILVLSGGTMTGPIRILQKFASTLQTVRIYGRLVPVQGQQSEPLSLPQLRRLDIMSTCEVSVFEKSMYLPSLGTVFIYWPYYQEIPFFDSEKDLSLNTFKRFLRALHRWCPPSATIMLEASEFVDWLLKQRAITTIFKEVRDEGRRLVVLEQETSVM</sequence>
<evidence type="ECO:0008006" key="3">
    <source>
        <dbReference type="Google" id="ProtNLM"/>
    </source>
</evidence>
<dbReference type="HOGENOM" id="CLU_665927_0_0_1"/>
<organism evidence="1 2">
    <name type="scientific">Serendipita vermifera MAFF 305830</name>
    <dbReference type="NCBI Taxonomy" id="933852"/>
    <lineage>
        <taxon>Eukaryota</taxon>
        <taxon>Fungi</taxon>
        <taxon>Dikarya</taxon>
        <taxon>Basidiomycota</taxon>
        <taxon>Agaricomycotina</taxon>
        <taxon>Agaricomycetes</taxon>
        <taxon>Sebacinales</taxon>
        <taxon>Serendipitaceae</taxon>
        <taxon>Serendipita</taxon>
    </lineage>
</organism>
<accession>A0A0C3BBF3</accession>
<protein>
    <recommendedName>
        <fullName evidence="3">F-box domain-containing protein</fullName>
    </recommendedName>
</protein>
<dbReference type="AlphaFoldDB" id="A0A0C3BBF3"/>
<reference evidence="2" key="2">
    <citation type="submission" date="2015-01" db="EMBL/GenBank/DDBJ databases">
        <title>Evolutionary Origins and Diversification of the Mycorrhizal Mutualists.</title>
        <authorList>
            <consortium name="DOE Joint Genome Institute"/>
            <consortium name="Mycorrhizal Genomics Consortium"/>
            <person name="Kohler A."/>
            <person name="Kuo A."/>
            <person name="Nagy L.G."/>
            <person name="Floudas D."/>
            <person name="Copeland A."/>
            <person name="Barry K.W."/>
            <person name="Cichocki N."/>
            <person name="Veneault-Fourrey C."/>
            <person name="LaButti K."/>
            <person name="Lindquist E.A."/>
            <person name="Lipzen A."/>
            <person name="Lundell T."/>
            <person name="Morin E."/>
            <person name="Murat C."/>
            <person name="Riley R."/>
            <person name="Ohm R."/>
            <person name="Sun H."/>
            <person name="Tunlid A."/>
            <person name="Henrissat B."/>
            <person name="Grigoriev I.V."/>
            <person name="Hibbett D.S."/>
            <person name="Martin F."/>
        </authorList>
    </citation>
    <scope>NUCLEOTIDE SEQUENCE [LARGE SCALE GENOMIC DNA]</scope>
    <source>
        <strain evidence="2">MAFF 305830</strain>
    </source>
</reference>
<dbReference type="Proteomes" id="UP000054097">
    <property type="component" value="Unassembled WGS sequence"/>
</dbReference>
<reference evidence="1 2" key="1">
    <citation type="submission" date="2014-04" db="EMBL/GenBank/DDBJ databases">
        <authorList>
            <consortium name="DOE Joint Genome Institute"/>
            <person name="Kuo A."/>
            <person name="Zuccaro A."/>
            <person name="Kohler A."/>
            <person name="Nagy L.G."/>
            <person name="Floudas D."/>
            <person name="Copeland A."/>
            <person name="Barry K.W."/>
            <person name="Cichocki N."/>
            <person name="Veneault-Fourrey C."/>
            <person name="LaButti K."/>
            <person name="Lindquist E.A."/>
            <person name="Lipzen A."/>
            <person name="Lundell T."/>
            <person name="Morin E."/>
            <person name="Murat C."/>
            <person name="Sun H."/>
            <person name="Tunlid A."/>
            <person name="Henrissat B."/>
            <person name="Grigoriev I.V."/>
            <person name="Hibbett D.S."/>
            <person name="Martin F."/>
            <person name="Nordberg H.P."/>
            <person name="Cantor M.N."/>
            <person name="Hua S.X."/>
        </authorList>
    </citation>
    <scope>NUCLEOTIDE SEQUENCE [LARGE SCALE GENOMIC DNA]</scope>
    <source>
        <strain evidence="1 2">MAFF 305830</strain>
    </source>
</reference>
<keyword evidence="2" id="KW-1185">Reference proteome</keyword>